<reference evidence="1" key="1">
    <citation type="submission" date="2018-05" db="EMBL/GenBank/DDBJ databases">
        <authorList>
            <person name="Lanie J.A."/>
            <person name="Ng W.-L."/>
            <person name="Kazmierczak K.M."/>
            <person name="Andrzejewski T.M."/>
            <person name="Davidsen T.M."/>
            <person name="Wayne K.J."/>
            <person name="Tettelin H."/>
            <person name="Glass J.I."/>
            <person name="Rusch D."/>
            <person name="Podicherti R."/>
            <person name="Tsui H.-C.T."/>
            <person name="Winkler M.E."/>
        </authorList>
    </citation>
    <scope>NUCLEOTIDE SEQUENCE</scope>
    <source>
        <strain evidence="1">KNB</strain>
    </source>
</reference>
<dbReference type="AlphaFoldDB" id="A0A2X0RDL6"/>
<sequence>MEQFGSYAYLSRSEINRIFLAKFGSKAYWPKEEWVEGMPRAGCENVSDILEACKE</sequence>
<gene>
    <name evidence="1" type="ORF">NITFAB_1334</name>
</gene>
<dbReference type="EMBL" id="LS423452">
    <property type="protein sequence ID" value="SPS05744.1"/>
    <property type="molecule type" value="Genomic_DNA"/>
</dbReference>
<proteinExistence type="predicted"/>
<name>A0A2X0RDL6_9PROT</name>
<evidence type="ECO:0000313" key="1">
    <source>
        <dbReference type="EMBL" id="SPS05744.1"/>
    </source>
</evidence>
<protein>
    <submittedName>
        <fullName evidence="1">Uncharacterized protein</fullName>
    </submittedName>
</protein>
<accession>A0A2X0RDL6</accession>
<organism evidence="1">
    <name type="scientific">Candidatus Nitrotoga fabula</name>
    <dbReference type="NCBI Taxonomy" id="2182327"/>
    <lineage>
        <taxon>Bacteria</taxon>
        <taxon>Pseudomonadati</taxon>
        <taxon>Pseudomonadota</taxon>
        <taxon>Betaproteobacteria</taxon>
        <taxon>Nitrosomonadales</taxon>
        <taxon>Gallionellaceae</taxon>
        <taxon>Candidatus Nitrotoga</taxon>
    </lineage>
</organism>